<accession>A0A212LD81</accession>
<reference evidence="2" key="1">
    <citation type="submission" date="2016-08" db="EMBL/GenBank/DDBJ databases">
        <authorList>
            <person name="Seilhamer J.J."/>
        </authorList>
    </citation>
    <scope>NUCLEOTIDE SEQUENCE</scope>
    <source>
        <strain evidence="2">86</strain>
    </source>
</reference>
<feature type="compositionally biased region" description="Basic and acidic residues" evidence="1">
    <location>
        <begin position="44"/>
        <end position="68"/>
    </location>
</feature>
<name>A0A212LD81_9HYPH</name>
<organism evidence="2">
    <name type="scientific">uncultured Pleomorphomonas sp</name>
    <dbReference type="NCBI Taxonomy" id="442121"/>
    <lineage>
        <taxon>Bacteria</taxon>
        <taxon>Pseudomonadati</taxon>
        <taxon>Pseudomonadota</taxon>
        <taxon>Alphaproteobacteria</taxon>
        <taxon>Hyphomicrobiales</taxon>
        <taxon>Pleomorphomonadaceae</taxon>
        <taxon>Pleomorphomonas</taxon>
        <taxon>environmental samples</taxon>
    </lineage>
</organism>
<evidence type="ECO:0000313" key="2">
    <source>
        <dbReference type="EMBL" id="SCM75501.1"/>
    </source>
</evidence>
<feature type="compositionally biased region" description="Polar residues" evidence="1">
    <location>
        <begin position="14"/>
        <end position="26"/>
    </location>
</feature>
<feature type="region of interest" description="Disordered" evidence="1">
    <location>
        <begin position="1"/>
        <end position="74"/>
    </location>
</feature>
<protein>
    <submittedName>
        <fullName evidence="2">Uncharacterized protein</fullName>
    </submittedName>
</protein>
<proteinExistence type="predicted"/>
<gene>
    <name evidence="2" type="ORF">KL86PLE_20169</name>
</gene>
<dbReference type="EMBL" id="FMJD01000006">
    <property type="protein sequence ID" value="SCM75501.1"/>
    <property type="molecule type" value="Genomic_DNA"/>
</dbReference>
<sequence length="74" mass="8183">MARVYSGMTFFPEPTNQTQHSKTTGETPGGPEDHHARSSHRTLLGRDPRPHAGEGRRRSQGPGDERSGGRRPHL</sequence>
<evidence type="ECO:0000256" key="1">
    <source>
        <dbReference type="SAM" id="MobiDB-lite"/>
    </source>
</evidence>
<dbReference type="AlphaFoldDB" id="A0A212LD81"/>